<gene>
    <name evidence="3" type="ORF">BCM02_104210</name>
</gene>
<evidence type="ECO:0000256" key="2">
    <source>
        <dbReference type="ARBA" id="ARBA00023002"/>
    </source>
</evidence>
<name>A0A5S5C802_9BACL</name>
<reference evidence="3 4" key="1">
    <citation type="submission" date="2019-07" db="EMBL/GenBank/DDBJ databases">
        <title>Genomic Encyclopedia of Type Strains, Phase III (KMG-III): the genomes of soil and plant-associated and newly described type strains.</title>
        <authorList>
            <person name="Whitman W."/>
        </authorList>
    </citation>
    <scope>NUCLEOTIDE SEQUENCE [LARGE SCALE GENOMIC DNA]</scope>
    <source>
        <strain evidence="3 4">BL24</strain>
    </source>
</reference>
<comment type="similarity">
    <text evidence="1">Belongs to the short-chain dehydrogenases/reductases (SDR) family.</text>
</comment>
<dbReference type="InterPro" id="IPR036291">
    <property type="entry name" value="NAD(P)-bd_dom_sf"/>
</dbReference>
<dbReference type="Pfam" id="PF13561">
    <property type="entry name" value="adh_short_C2"/>
    <property type="match status" value="1"/>
</dbReference>
<evidence type="ECO:0000313" key="3">
    <source>
        <dbReference type="EMBL" id="TYP75531.1"/>
    </source>
</evidence>
<dbReference type="FunFam" id="3.40.50.720:FF:000084">
    <property type="entry name" value="Short-chain dehydrogenase reductase"/>
    <property type="match status" value="1"/>
</dbReference>
<dbReference type="SUPFAM" id="SSF51735">
    <property type="entry name" value="NAD(P)-binding Rossmann-fold domains"/>
    <property type="match status" value="1"/>
</dbReference>
<dbReference type="Gene3D" id="3.40.50.720">
    <property type="entry name" value="NAD(P)-binding Rossmann-like Domain"/>
    <property type="match status" value="1"/>
</dbReference>
<dbReference type="GO" id="GO:0008206">
    <property type="term" value="P:bile acid metabolic process"/>
    <property type="evidence" value="ECO:0007669"/>
    <property type="project" value="UniProtKB-ARBA"/>
</dbReference>
<dbReference type="RefSeq" id="WP_148929460.1">
    <property type="nucleotide sequence ID" value="NZ_VNHS01000004.1"/>
</dbReference>
<proteinExistence type="inferred from homology"/>
<dbReference type="NCBIfam" id="NF004203">
    <property type="entry name" value="PRK05653.2-4"/>
    <property type="match status" value="1"/>
</dbReference>
<sequence>MAQANGQGRVQGKVALVTGAGSGIGRAAALRLAEQGAKIALLDREEDRVAAVLARIEKAGGEAIAIGADISSTGDMEAAYRKVADKWGRLDIVFANAGINGVLAPIETMSPEEFGTTIDINLKGTFLTVKHAIPALKENGGSIIVTSSINGNRVFSNIGFSAYSTSKAGQVAFTKMAALELAKFGIRVNAICPGAITTHIDQNTDRKPELDEVTIPMEFPEGDQPLEDGPGKPAQVANLVLFLASDESNHITGTEVFVDGAESLLRG</sequence>
<protein>
    <submittedName>
        <fullName evidence="3">NAD(P)-dependent dehydrogenase (Short-subunit alcohol dehydrogenase family)</fullName>
    </submittedName>
</protein>
<dbReference type="PRINTS" id="PR00081">
    <property type="entry name" value="GDHRDH"/>
</dbReference>
<dbReference type="CDD" id="cd05233">
    <property type="entry name" value="SDR_c"/>
    <property type="match status" value="1"/>
</dbReference>
<comment type="caution">
    <text evidence="3">The sequence shown here is derived from an EMBL/GenBank/DDBJ whole genome shotgun (WGS) entry which is preliminary data.</text>
</comment>
<dbReference type="PANTHER" id="PTHR42760:SF132">
    <property type="entry name" value="SHORT-CHAIN DEHYDROGENASE_REDUCTASE FAMILY PROTEIN"/>
    <property type="match status" value="1"/>
</dbReference>
<dbReference type="PANTHER" id="PTHR42760">
    <property type="entry name" value="SHORT-CHAIN DEHYDROGENASES/REDUCTASES FAMILY MEMBER"/>
    <property type="match status" value="1"/>
</dbReference>
<evidence type="ECO:0000313" key="4">
    <source>
        <dbReference type="Proteomes" id="UP000323257"/>
    </source>
</evidence>
<dbReference type="EMBL" id="VNHS01000004">
    <property type="protein sequence ID" value="TYP75531.1"/>
    <property type="molecule type" value="Genomic_DNA"/>
</dbReference>
<dbReference type="Proteomes" id="UP000323257">
    <property type="component" value="Unassembled WGS sequence"/>
</dbReference>
<keyword evidence="4" id="KW-1185">Reference proteome</keyword>
<dbReference type="AlphaFoldDB" id="A0A5S5C802"/>
<evidence type="ECO:0000256" key="1">
    <source>
        <dbReference type="ARBA" id="ARBA00006484"/>
    </source>
</evidence>
<dbReference type="GO" id="GO:0016616">
    <property type="term" value="F:oxidoreductase activity, acting on the CH-OH group of donors, NAD or NADP as acceptor"/>
    <property type="evidence" value="ECO:0007669"/>
    <property type="project" value="TreeGrafter"/>
</dbReference>
<dbReference type="InterPro" id="IPR002347">
    <property type="entry name" value="SDR_fam"/>
</dbReference>
<organism evidence="3 4">
    <name type="scientific">Paenibacillus methanolicus</name>
    <dbReference type="NCBI Taxonomy" id="582686"/>
    <lineage>
        <taxon>Bacteria</taxon>
        <taxon>Bacillati</taxon>
        <taxon>Bacillota</taxon>
        <taxon>Bacilli</taxon>
        <taxon>Bacillales</taxon>
        <taxon>Paenibacillaceae</taxon>
        <taxon>Paenibacillus</taxon>
    </lineage>
</organism>
<accession>A0A5S5C802</accession>
<keyword evidence="2" id="KW-0560">Oxidoreductase</keyword>
<dbReference type="PRINTS" id="PR00080">
    <property type="entry name" value="SDRFAMILY"/>
</dbReference>
<dbReference type="OrthoDB" id="9803333at2"/>